<evidence type="ECO:0000256" key="1">
    <source>
        <dbReference type="ARBA" id="ARBA00004173"/>
    </source>
</evidence>
<dbReference type="InterPro" id="IPR024461">
    <property type="entry name" value="CCDC90-like"/>
</dbReference>
<sequence length="59" mass="7058">MRERHFSLLQRDTEKLRSDIEKMCSKLRYEIDRVTAGQCLDLNNDIDKLDWVNLVFASK</sequence>
<keyword evidence="3" id="KW-0812">Transmembrane</keyword>
<accession>A0A835DRN9</accession>
<evidence type="ECO:0000256" key="2">
    <source>
        <dbReference type="ARBA" id="ARBA00004370"/>
    </source>
</evidence>
<comment type="subcellular location">
    <subcellularLocation>
        <location evidence="2">Membrane</location>
    </subcellularLocation>
    <subcellularLocation>
        <location evidence="1">Mitochondrion</location>
    </subcellularLocation>
</comment>
<name>A0A835DRN9_TETSI</name>
<evidence type="ECO:0000256" key="3">
    <source>
        <dbReference type="ARBA" id="ARBA00022692"/>
    </source>
</evidence>
<evidence type="ECO:0000256" key="5">
    <source>
        <dbReference type="ARBA" id="ARBA00023054"/>
    </source>
</evidence>
<dbReference type="OrthoDB" id="889336at2759"/>
<dbReference type="Proteomes" id="UP000655225">
    <property type="component" value="Unassembled WGS sequence"/>
</dbReference>
<dbReference type="EMBL" id="JABCRI010000002">
    <property type="protein sequence ID" value="KAF8410509.1"/>
    <property type="molecule type" value="Genomic_DNA"/>
</dbReference>
<keyword evidence="4" id="KW-1133">Transmembrane helix</keyword>
<reference evidence="8 9" key="1">
    <citation type="submission" date="2020-04" db="EMBL/GenBank/DDBJ databases">
        <title>Plant Genome Project.</title>
        <authorList>
            <person name="Zhang R.-G."/>
        </authorList>
    </citation>
    <scope>NUCLEOTIDE SEQUENCE [LARGE SCALE GENOMIC DNA]</scope>
    <source>
        <strain evidence="8">YNK0</strain>
        <tissue evidence="8">Leaf</tissue>
    </source>
</reference>
<evidence type="ECO:0000313" key="8">
    <source>
        <dbReference type="EMBL" id="KAF8410509.1"/>
    </source>
</evidence>
<organism evidence="8 9">
    <name type="scientific">Tetracentron sinense</name>
    <name type="common">Spur-leaf</name>
    <dbReference type="NCBI Taxonomy" id="13715"/>
    <lineage>
        <taxon>Eukaryota</taxon>
        <taxon>Viridiplantae</taxon>
        <taxon>Streptophyta</taxon>
        <taxon>Embryophyta</taxon>
        <taxon>Tracheophyta</taxon>
        <taxon>Spermatophyta</taxon>
        <taxon>Magnoliopsida</taxon>
        <taxon>Trochodendrales</taxon>
        <taxon>Trochodendraceae</taxon>
        <taxon>Tetracentron</taxon>
    </lineage>
</organism>
<keyword evidence="5" id="KW-0175">Coiled coil</keyword>
<protein>
    <submittedName>
        <fullName evidence="8">Uncharacterized protein</fullName>
    </submittedName>
</protein>
<gene>
    <name evidence="8" type="ORF">HHK36_003039</name>
</gene>
<keyword evidence="9" id="KW-1185">Reference proteome</keyword>
<proteinExistence type="predicted"/>
<keyword evidence="7" id="KW-0472">Membrane</keyword>
<keyword evidence="6" id="KW-0496">Mitochondrion</keyword>
<dbReference type="PANTHER" id="PTHR14360:SF1">
    <property type="entry name" value="PROTEIN FMP32, MITOCHONDRIAL"/>
    <property type="match status" value="1"/>
</dbReference>
<dbReference type="GO" id="GO:0016020">
    <property type="term" value="C:membrane"/>
    <property type="evidence" value="ECO:0007669"/>
    <property type="project" value="UniProtKB-SubCell"/>
</dbReference>
<dbReference type="Pfam" id="PF07798">
    <property type="entry name" value="CCDC90-like"/>
    <property type="match status" value="1"/>
</dbReference>
<dbReference type="GO" id="GO:0005739">
    <property type="term" value="C:mitochondrion"/>
    <property type="evidence" value="ECO:0007669"/>
    <property type="project" value="UniProtKB-SubCell"/>
</dbReference>
<evidence type="ECO:0000256" key="6">
    <source>
        <dbReference type="ARBA" id="ARBA00023128"/>
    </source>
</evidence>
<evidence type="ECO:0000256" key="7">
    <source>
        <dbReference type="ARBA" id="ARBA00023136"/>
    </source>
</evidence>
<evidence type="ECO:0000256" key="4">
    <source>
        <dbReference type="ARBA" id="ARBA00022989"/>
    </source>
</evidence>
<evidence type="ECO:0000313" key="9">
    <source>
        <dbReference type="Proteomes" id="UP000655225"/>
    </source>
</evidence>
<dbReference type="AlphaFoldDB" id="A0A835DRN9"/>
<comment type="caution">
    <text evidence="8">The sequence shown here is derived from an EMBL/GenBank/DDBJ whole genome shotgun (WGS) entry which is preliminary data.</text>
</comment>
<dbReference type="PANTHER" id="PTHR14360">
    <property type="entry name" value="PROTEIN FMP32, MITOCHONDRIAL"/>
    <property type="match status" value="1"/>
</dbReference>